<evidence type="ECO:0000256" key="2">
    <source>
        <dbReference type="ARBA" id="ARBA00023015"/>
    </source>
</evidence>
<evidence type="ECO:0000256" key="4">
    <source>
        <dbReference type="ARBA" id="ARBA00023125"/>
    </source>
</evidence>
<dbReference type="InterPro" id="IPR007627">
    <property type="entry name" value="RNA_pol_sigma70_r2"/>
</dbReference>
<dbReference type="CDD" id="cd06171">
    <property type="entry name" value="Sigma70_r4"/>
    <property type="match status" value="1"/>
</dbReference>
<dbReference type="InterPro" id="IPR014284">
    <property type="entry name" value="RNA_pol_sigma-70_dom"/>
</dbReference>
<reference evidence="8 9" key="1">
    <citation type="submission" date="2022-10" db="EMBL/GenBank/DDBJ databases">
        <title>Janthinobacterium sp. hw3 Genome sequencing.</title>
        <authorList>
            <person name="Park S."/>
        </authorList>
    </citation>
    <scope>NUCLEOTIDE SEQUENCE [LARGE SCALE GENOMIC DNA]</scope>
    <source>
        <strain evidence="9">hw3</strain>
    </source>
</reference>
<dbReference type="NCBIfam" id="TIGR02937">
    <property type="entry name" value="sigma70-ECF"/>
    <property type="match status" value="1"/>
</dbReference>
<dbReference type="InterPro" id="IPR013324">
    <property type="entry name" value="RNA_pol_sigma_r3/r4-like"/>
</dbReference>
<evidence type="ECO:0000256" key="3">
    <source>
        <dbReference type="ARBA" id="ARBA00023082"/>
    </source>
</evidence>
<keyword evidence="5" id="KW-0804">Transcription</keyword>
<evidence type="ECO:0000259" key="7">
    <source>
        <dbReference type="Pfam" id="PF08281"/>
    </source>
</evidence>
<comment type="similarity">
    <text evidence="1">Belongs to the sigma-70 factor family. ECF subfamily.</text>
</comment>
<dbReference type="SUPFAM" id="SSF88946">
    <property type="entry name" value="Sigma2 domain of RNA polymerase sigma factors"/>
    <property type="match status" value="1"/>
</dbReference>
<dbReference type="SUPFAM" id="SSF88659">
    <property type="entry name" value="Sigma3 and sigma4 domains of RNA polymerase sigma factors"/>
    <property type="match status" value="1"/>
</dbReference>
<dbReference type="InterPro" id="IPR036388">
    <property type="entry name" value="WH-like_DNA-bd_sf"/>
</dbReference>
<dbReference type="Pfam" id="PF08281">
    <property type="entry name" value="Sigma70_r4_2"/>
    <property type="match status" value="1"/>
</dbReference>
<keyword evidence="4" id="KW-0238">DNA-binding</keyword>
<dbReference type="PANTHER" id="PTHR43133">
    <property type="entry name" value="RNA POLYMERASE ECF-TYPE SIGMA FACTO"/>
    <property type="match status" value="1"/>
</dbReference>
<dbReference type="Proteomes" id="UP001221208">
    <property type="component" value="Unassembled WGS sequence"/>
</dbReference>
<feature type="domain" description="RNA polymerase sigma-70 region 2" evidence="6">
    <location>
        <begin position="25"/>
        <end position="90"/>
    </location>
</feature>
<dbReference type="Pfam" id="PF04542">
    <property type="entry name" value="Sigma70_r2"/>
    <property type="match status" value="1"/>
</dbReference>
<comment type="caution">
    <text evidence="8">The sequence shown here is derived from an EMBL/GenBank/DDBJ whole genome shotgun (WGS) entry which is preliminary data.</text>
</comment>
<keyword evidence="9" id="KW-1185">Reference proteome</keyword>
<dbReference type="PANTHER" id="PTHR43133:SF8">
    <property type="entry name" value="RNA POLYMERASE SIGMA FACTOR HI_1459-RELATED"/>
    <property type="match status" value="1"/>
</dbReference>
<sequence length="197" mass="22028">MPAPLSDEDLMLSYRAGDLPAFRELYRRHSLGLYRFIAWRCPRQAWVDEIVQDAWASLHAARAGYQPQAAFRTYLYQIARHRLIDILRQREALPAADLPAPDGQAEFERLADAAHEGASPEASLEQKQRHALLHAAIRALPGEQREALVLQQFSGMSIEEIGVVTAASAETVKSRLRYAMQKLRARLQNLAGEGASA</sequence>
<evidence type="ECO:0000256" key="5">
    <source>
        <dbReference type="ARBA" id="ARBA00023163"/>
    </source>
</evidence>
<organism evidence="8 9">
    <name type="scientific">Janthinobacterium fluminis</name>
    <dbReference type="NCBI Taxonomy" id="2987524"/>
    <lineage>
        <taxon>Bacteria</taxon>
        <taxon>Pseudomonadati</taxon>
        <taxon>Pseudomonadota</taxon>
        <taxon>Betaproteobacteria</taxon>
        <taxon>Burkholderiales</taxon>
        <taxon>Oxalobacteraceae</taxon>
        <taxon>Janthinobacterium</taxon>
    </lineage>
</organism>
<keyword evidence="2" id="KW-0805">Transcription regulation</keyword>
<evidence type="ECO:0000259" key="6">
    <source>
        <dbReference type="Pfam" id="PF04542"/>
    </source>
</evidence>
<dbReference type="InterPro" id="IPR013325">
    <property type="entry name" value="RNA_pol_sigma_r2"/>
</dbReference>
<evidence type="ECO:0000256" key="1">
    <source>
        <dbReference type="ARBA" id="ARBA00010641"/>
    </source>
</evidence>
<protein>
    <submittedName>
        <fullName evidence="8">Sigma-70 family RNA polymerase sigma factor</fullName>
    </submittedName>
</protein>
<proteinExistence type="inferred from homology"/>
<dbReference type="EMBL" id="JAQQXR010000007">
    <property type="protein sequence ID" value="MDC8759567.1"/>
    <property type="molecule type" value="Genomic_DNA"/>
</dbReference>
<feature type="domain" description="RNA polymerase sigma factor 70 region 4 type 2" evidence="7">
    <location>
        <begin position="132"/>
        <end position="183"/>
    </location>
</feature>
<dbReference type="Gene3D" id="1.10.1740.10">
    <property type="match status" value="1"/>
</dbReference>
<evidence type="ECO:0000313" key="8">
    <source>
        <dbReference type="EMBL" id="MDC8759567.1"/>
    </source>
</evidence>
<dbReference type="Gene3D" id="1.10.10.10">
    <property type="entry name" value="Winged helix-like DNA-binding domain superfamily/Winged helix DNA-binding domain"/>
    <property type="match status" value="1"/>
</dbReference>
<gene>
    <name evidence="8" type="ORF">OIK44_18445</name>
</gene>
<dbReference type="InterPro" id="IPR039425">
    <property type="entry name" value="RNA_pol_sigma-70-like"/>
</dbReference>
<accession>A0ABT5K729</accession>
<dbReference type="RefSeq" id="WP_273672802.1">
    <property type="nucleotide sequence ID" value="NZ_JAQQXR010000007.1"/>
</dbReference>
<evidence type="ECO:0000313" key="9">
    <source>
        <dbReference type="Proteomes" id="UP001221208"/>
    </source>
</evidence>
<dbReference type="InterPro" id="IPR013249">
    <property type="entry name" value="RNA_pol_sigma70_r4_t2"/>
</dbReference>
<keyword evidence="3" id="KW-0731">Sigma factor</keyword>
<name>A0ABT5K729_9BURK</name>